<keyword evidence="4" id="KW-0249">Electron transport</keyword>
<dbReference type="Proteomes" id="UP000078558">
    <property type="component" value="Chromosome I"/>
</dbReference>
<dbReference type="InterPro" id="IPR036909">
    <property type="entry name" value="Cyt_c-like_dom_sf"/>
</dbReference>
<keyword evidence="3 6" id="KW-0479">Metal-binding</keyword>
<dbReference type="EMBL" id="LT907988">
    <property type="protein sequence ID" value="SOE47595.1"/>
    <property type="molecule type" value="Genomic_DNA"/>
</dbReference>
<dbReference type="GO" id="GO:0020037">
    <property type="term" value="F:heme binding"/>
    <property type="evidence" value="ECO:0007669"/>
    <property type="project" value="InterPro"/>
</dbReference>
<organism evidence="8 10">
    <name type="scientific">Orrella dioscoreae</name>
    <dbReference type="NCBI Taxonomy" id="1851544"/>
    <lineage>
        <taxon>Bacteria</taxon>
        <taxon>Pseudomonadati</taxon>
        <taxon>Pseudomonadota</taxon>
        <taxon>Betaproteobacteria</taxon>
        <taxon>Burkholderiales</taxon>
        <taxon>Alcaligenaceae</taxon>
        <taxon>Orrella</taxon>
    </lineage>
</organism>
<evidence type="ECO:0000256" key="1">
    <source>
        <dbReference type="ARBA" id="ARBA00022448"/>
    </source>
</evidence>
<reference evidence="8 10" key="1">
    <citation type="submission" date="2016-06" db="EMBL/GenBank/DDBJ databases">
        <authorList>
            <person name="Kjaerup R.B."/>
            <person name="Dalgaard T.S."/>
            <person name="Juul-Madsen H.R."/>
        </authorList>
    </citation>
    <scope>NUCLEOTIDE SEQUENCE [LARGE SCALE GENOMIC DNA]</scope>
    <source>
        <strain evidence="8">Orrdi1</strain>
    </source>
</reference>
<keyword evidence="5 6" id="KW-0408">Iron</keyword>
<evidence type="ECO:0000259" key="7">
    <source>
        <dbReference type="PROSITE" id="PS51007"/>
    </source>
</evidence>
<feature type="binding site" description="covalent" evidence="6">
    <location>
        <position position="28"/>
    </location>
    <ligand>
        <name>heme c</name>
        <dbReference type="ChEBI" id="CHEBI:61717"/>
    </ligand>
</feature>
<dbReference type="InterPro" id="IPR009056">
    <property type="entry name" value="Cyt_c-like_dom"/>
</dbReference>
<evidence type="ECO:0000256" key="2">
    <source>
        <dbReference type="ARBA" id="ARBA00022617"/>
    </source>
</evidence>
<dbReference type="KEGG" id="odi:ODI_R0924"/>
<dbReference type="PRINTS" id="PR00606">
    <property type="entry name" value="CYTCHROMECID"/>
</dbReference>
<name>A0A1C3K140_9BURK</name>
<feature type="binding site" description="covalent" evidence="6">
    <location>
        <position position="80"/>
    </location>
    <ligand>
        <name>heme c</name>
        <dbReference type="ChEBI" id="CHEBI:61717"/>
    </ligand>
</feature>
<evidence type="ECO:0000313" key="10">
    <source>
        <dbReference type="Proteomes" id="UP000078558"/>
    </source>
</evidence>
<dbReference type="STRING" id="1851544.ODI_00332"/>
<feature type="binding site" description="covalent" evidence="6">
    <location>
        <position position="32"/>
    </location>
    <ligand>
        <name>heme c</name>
        <dbReference type="ChEBI" id="CHEBI:61717"/>
    </ligand>
</feature>
<evidence type="ECO:0000256" key="6">
    <source>
        <dbReference type="PIRSR" id="PIRSR602324-1"/>
    </source>
</evidence>
<comment type="PTM">
    <text evidence="6">Binds 1 heme c group covalently per subunit.</text>
</comment>
<evidence type="ECO:0000313" key="9">
    <source>
        <dbReference type="EMBL" id="SOE47595.1"/>
    </source>
</evidence>
<dbReference type="EMBL" id="FLRC01000015">
    <property type="protein sequence ID" value="SBT25233.1"/>
    <property type="molecule type" value="Genomic_DNA"/>
</dbReference>
<dbReference type="GO" id="GO:0005506">
    <property type="term" value="F:iron ion binding"/>
    <property type="evidence" value="ECO:0007669"/>
    <property type="project" value="InterPro"/>
</dbReference>
<evidence type="ECO:0000313" key="8">
    <source>
        <dbReference type="EMBL" id="SBT25233.1"/>
    </source>
</evidence>
<keyword evidence="2 6" id="KW-0349">Heme</keyword>
<dbReference type="GO" id="GO:0009055">
    <property type="term" value="F:electron transfer activity"/>
    <property type="evidence" value="ECO:0007669"/>
    <property type="project" value="InterPro"/>
</dbReference>
<dbReference type="SUPFAM" id="SSF46626">
    <property type="entry name" value="Cytochrome c"/>
    <property type="match status" value="1"/>
</dbReference>
<proteinExistence type="predicted"/>
<gene>
    <name evidence="8" type="ORF">ODI_00332</name>
    <name evidence="9" type="ORF">ODI_R0924</name>
</gene>
<dbReference type="Pfam" id="PF00034">
    <property type="entry name" value="Cytochrom_C"/>
    <property type="match status" value="1"/>
</dbReference>
<sequence>MGTVLLAAPMWVGAQALDGTALAQKNRCLACHQVDAKRVGPSFRAVAERFAGKGEDAATLDYLAQSIRKGGRARWGAVPMPAQPHVSEQDALDLARWILTLPPPG</sequence>
<dbReference type="InterPro" id="IPR002324">
    <property type="entry name" value="Cyt_c_ID"/>
</dbReference>
<keyword evidence="10" id="KW-1185">Reference proteome</keyword>
<keyword evidence="1" id="KW-0813">Transport</keyword>
<dbReference type="PROSITE" id="PS51007">
    <property type="entry name" value="CYTC"/>
    <property type="match status" value="1"/>
</dbReference>
<dbReference type="AlphaFoldDB" id="A0A1C3K140"/>
<protein>
    <submittedName>
        <fullName evidence="8">Cytochrome c551/c552</fullName>
    </submittedName>
</protein>
<evidence type="ECO:0000256" key="3">
    <source>
        <dbReference type="ARBA" id="ARBA00022723"/>
    </source>
</evidence>
<evidence type="ECO:0000256" key="4">
    <source>
        <dbReference type="ARBA" id="ARBA00022982"/>
    </source>
</evidence>
<dbReference type="Gene3D" id="1.10.760.10">
    <property type="entry name" value="Cytochrome c-like domain"/>
    <property type="match status" value="1"/>
</dbReference>
<evidence type="ECO:0000256" key="5">
    <source>
        <dbReference type="ARBA" id="ARBA00023004"/>
    </source>
</evidence>
<feature type="domain" description="Cytochrome c" evidence="7">
    <location>
        <begin position="14"/>
        <end position="102"/>
    </location>
</feature>
<reference evidence="9 10" key="2">
    <citation type="submission" date="2017-08" db="EMBL/GenBank/DDBJ databases">
        <authorList>
            <person name="de Groot N.N."/>
        </authorList>
    </citation>
    <scope>NUCLEOTIDE SEQUENCE [LARGE SCALE GENOMIC DNA]</scope>
    <source>
        <strain evidence="9">Orrdi1</strain>
    </source>
</reference>
<accession>A0A1C3K140</accession>